<accession>B0RCT7</accession>
<dbReference type="STRING" id="31964.CMS2956"/>
<proteinExistence type="predicted"/>
<dbReference type="eggNOG" id="ENOG5033GFD">
    <property type="taxonomic scope" value="Bacteria"/>
</dbReference>
<dbReference type="AlphaFoldDB" id="B0RCT7"/>
<dbReference type="OrthoDB" id="5121925at2"/>
<sequence length="168" mass="19151">MSDVVELVNLVELDDMYVYEERGRRIARDSNEFDNTDNEAAQSDELKPKIRNLMGVTELSGSDHYGIAFRFRIVFDDRAGNEFIADMQARYGLPHKCQISDDIKSEFAQEVAFYAVYPYLRASLQTTASRMGVPAPVLAIVRRGEFELGEQMSDDQTRVEFHDNAPDV</sequence>
<evidence type="ECO:0000313" key="1">
    <source>
        <dbReference type="EMBL" id="CAQ03027.1"/>
    </source>
</evidence>
<gene>
    <name evidence="1" type="ordered locus">CMS2956</name>
</gene>
<evidence type="ECO:0000313" key="2">
    <source>
        <dbReference type="Proteomes" id="UP000001318"/>
    </source>
</evidence>
<dbReference type="Proteomes" id="UP000001318">
    <property type="component" value="Chromosome"/>
</dbReference>
<dbReference type="RefSeq" id="WP_012300177.1">
    <property type="nucleotide sequence ID" value="NC_010407.1"/>
</dbReference>
<dbReference type="KEGG" id="cms:CMS2956"/>
<organism evidence="1 2">
    <name type="scientific">Clavibacter sepedonicus</name>
    <name type="common">Clavibacter michiganensis subsp. sepedonicus</name>
    <dbReference type="NCBI Taxonomy" id="31964"/>
    <lineage>
        <taxon>Bacteria</taxon>
        <taxon>Bacillati</taxon>
        <taxon>Actinomycetota</taxon>
        <taxon>Actinomycetes</taxon>
        <taxon>Micrococcales</taxon>
        <taxon>Microbacteriaceae</taxon>
        <taxon>Clavibacter</taxon>
    </lineage>
</organism>
<keyword evidence="2" id="KW-1185">Reference proteome</keyword>
<dbReference type="EMBL" id="AM849034">
    <property type="protein sequence ID" value="CAQ03027.1"/>
    <property type="molecule type" value="Genomic_DNA"/>
</dbReference>
<protein>
    <submittedName>
        <fullName evidence="1">Uncharacterized protein</fullName>
    </submittedName>
</protein>
<dbReference type="GeneID" id="41395509"/>
<reference evidence="1 2" key="1">
    <citation type="journal article" date="2008" name="J. Bacteriol.">
        <title>Genome of the actinomycete plant pathogen Clavibacter michiganensis subsp. sepedonicus suggests recent niche adaptation.</title>
        <authorList>
            <person name="Bentley S.D."/>
            <person name="Corton C."/>
            <person name="Brown S.E."/>
            <person name="Barron A."/>
            <person name="Clark L."/>
            <person name="Doggett J."/>
            <person name="Harris B."/>
            <person name="Ormond D."/>
            <person name="Quail M.A."/>
            <person name="May G."/>
            <person name="Francis D."/>
            <person name="Knudson D."/>
            <person name="Parkhill J."/>
            <person name="Ishimaru C.A."/>
        </authorList>
    </citation>
    <scope>NUCLEOTIDE SEQUENCE [LARGE SCALE GENOMIC DNA]</scope>
    <source>
        <strain evidence="2">ATCC 33113 / DSM 20744 / JCM 9667 / LMG 2889 / ICMP 2535 / C-1</strain>
    </source>
</reference>
<name>B0RCT7_CLASE</name>
<dbReference type="HOGENOM" id="CLU_1583618_0_0_11"/>